<evidence type="ECO:0000256" key="7">
    <source>
        <dbReference type="ARBA" id="ARBA00022679"/>
    </source>
</evidence>
<comment type="caution">
    <text evidence="15">The sequence shown here is derived from an EMBL/GenBank/DDBJ whole genome shotgun (WGS) entry which is preliminary data.</text>
</comment>
<name>A0AB34PUX0_CANAX</name>
<dbReference type="EMBL" id="AJIX01000018">
    <property type="protein sequence ID" value="KGR11444.1"/>
    <property type="molecule type" value="Genomic_DNA"/>
</dbReference>
<feature type="transmembrane region" description="Helical" evidence="14">
    <location>
        <begin position="277"/>
        <end position="296"/>
    </location>
</feature>
<dbReference type="PANTHER" id="PTHR12989:SF10">
    <property type="entry name" value="DOL-P-GLC:GLC(2)MAN(9)GLCNAC(2)-PP-DOL ALPHA-1,2-GLUCOSYLTRANSFERASE-RELATED"/>
    <property type="match status" value="1"/>
</dbReference>
<evidence type="ECO:0000256" key="9">
    <source>
        <dbReference type="ARBA" id="ARBA00022824"/>
    </source>
</evidence>
<proteinExistence type="inferred from homology"/>
<evidence type="ECO:0000256" key="13">
    <source>
        <dbReference type="ARBA" id="ARBA00048064"/>
    </source>
</evidence>
<reference evidence="15 16" key="1">
    <citation type="submission" date="2013-12" db="EMBL/GenBank/DDBJ databases">
        <title>The Genome Sequence of Candida albicans P78048.</title>
        <authorList>
            <consortium name="The Broad Institute Genome Sequencing Platform"/>
            <consortium name="The Broad Institute Genome Sequencing Center for Infectious Disease"/>
            <person name="Cuomo C."/>
            <person name="Bennett R."/>
            <person name="Hirakawa M."/>
            <person name="Noverr M."/>
            <person name="Mitchell A."/>
            <person name="Young S.K."/>
            <person name="Zeng Q."/>
            <person name="Gargeya S."/>
            <person name="Fitzgerald M."/>
            <person name="Abouelleil A."/>
            <person name="Alvarado L."/>
            <person name="Berlin A.M."/>
            <person name="Chapman S.B."/>
            <person name="Dewar J."/>
            <person name="Goldberg J."/>
            <person name="Griggs A."/>
            <person name="Gujja S."/>
            <person name="Hansen M."/>
            <person name="Howarth C."/>
            <person name="Imamovic A."/>
            <person name="Larimer J."/>
            <person name="McCowan C."/>
            <person name="Murphy C."/>
            <person name="Pearson M."/>
            <person name="Priest M."/>
            <person name="Roberts A."/>
            <person name="Saif S."/>
            <person name="Shea T."/>
            <person name="Sykes S."/>
            <person name="Wortman J."/>
            <person name="Nusbaum C."/>
            <person name="Birren B."/>
        </authorList>
    </citation>
    <scope>NUCLEOTIDE SEQUENCE [LARGE SCALE GENOMIC DNA]</scope>
    <source>
        <strain evidence="15 16">P78048</strain>
    </source>
</reference>
<dbReference type="InterPro" id="IPR016900">
    <property type="entry name" value="Alg10"/>
</dbReference>
<dbReference type="GO" id="GO:0106073">
    <property type="term" value="F:dolichyl pyrophosphate Glc2Man9GlcNAc2 alpha-1,2-glucosyltransferase activity"/>
    <property type="evidence" value="ECO:0007669"/>
    <property type="project" value="UniProtKB-UniRule"/>
</dbReference>
<keyword evidence="6 14" id="KW-0328">Glycosyltransferase</keyword>
<evidence type="ECO:0000313" key="15">
    <source>
        <dbReference type="EMBL" id="KGR11444.1"/>
    </source>
</evidence>
<evidence type="ECO:0000256" key="2">
    <source>
        <dbReference type="ARBA" id="ARBA00004922"/>
    </source>
</evidence>
<organism evidence="15 16">
    <name type="scientific">Candida albicans P78048</name>
    <dbReference type="NCBI Taxonomy" id="1094989"/>
    <lineage>
        <taxon>Eukaryota</taxon>
        <taxon>Fungi</taxon>
        <taxon>Dikarya</taxon>
        <taxon>Ascomycota</taxon>
        <taxon>Saccharomycotina</taxon>
        <taxon>Pichiomycetes</taxon>
        <taxon>Debaryomycetaceae</taxon>
        <taxon>Candida/Lodderomyces clade</taxon>
        <taxon>Candida</taxon>
    </lineage>
</organism>
<keyword evidence="10 14" id="KW-1133">Transmembrane helix</keyword>
<evidence type="ECO:0000256" key="3">
    <source>
        <dbReference type="ARBA" id="ARBA00010600"/>
    </source>
</evidence>
<evidence type="ECO:0000256" key="5">
    <source>
        <dbReference type="ARBA" id="ARBA00018512"/>
    </source>
</evidence>
<dbReference type="GO" id="GO:0005789">
    <property type="term" value="C:endoplasmic reticulum membrane"/>
    <property type="evidence" value="ECO:0007669"/>
    <property type="project" value="UniProtKB-SubCell"/>
</dbReference>
<feature type="transmembrane region" description="Helical" evidence="14">
    <location>
        <begin position="424"/>
        <end position="444"/>
    </location>
</feature>
<feature type="transmembrane region" description="Helical" evidence="14">
    <location>
        <begin position="155"/>
        <end position="178"/>
    </location>
</feature>
<evidence type="ECO:0000256" key="4">
    <source>
        <dbReference type="ARBA" id="ARBA00011967"/>
    </source>
</evidence>
<evidence type="ECO:0000256" key="8">
    <source>
        <dbReference type="ARBA" id="ARBA00022692"/>
    </source>
</evidence>
<evidence type="ECO:0000256" key="10">
    <source>
        <dbReference type="ARBA" id="ARBA00022989"/>
    </source>
</evidence>
<dbReference type="AlphaFoldDB" id="A0AB34PUX0"/>
<dbReference type="GO" id="GO:0006488">
    <property type="term" value="P:dolichol-linked oligosaccharide biosynthetic process"/>
    <property type="evidence" value="ECO:0007669"/>
    <property type="project" value="UniProtKB-UniRule"/>
</dbReference>
<dbReference type="Pfam" id="PF04922">
    <property type="entry name" value="DIE2_ALG10"/>
    <property type="match status" value="1"/>
</dbReference>
<keyword evidence="7" id="KW-0808">Transferase</keyword>
<dbReference type="EC" id="2.4.1.256" evidence="4 14"/>
<comment type="catalytic activity">
    <reaction evidence="13">
        <text>an alpha-D-Glc-(1-&gt;3)-alpha-D-Glc-(1-&gt;3)-alpha-D-Man-(1-&gt;2)-alpha-D-Man-(1-&gt;2)-alpha-D-Man-(1-&gt;3)-[alpha-D-Man-(1-&gt;2)-alpha-D-Man-(1-&gt;3)-[alpha-D-Man-(1-&gt;2)-alpha-D-Man-(1-&gt;6)]-alpha-D-Man-(1-&gt;6)]-beta-D-Man-(1-&gt;4)-beta-D-GlcNAc-(1-&gt;4)-alpha-D-GlcNAc-diphospho-di-trans,poly-cis-dolichol + a di-trans,poly-cis-dolichyl beta-D-glucosyl phosphate = a alpha-D-Glc-(1-&gt;2)-alpha-D-Glc-(1-&gt;3)-alpha-D-Glc-(1-&gt;3)-alpha-D-Man-(1-&gt;2)-alpha-D-Man-(1-&gt;2)-alpha-D-Man-(1-&gt;3)-[alpha-D-Man-(1-&gt;2)-alpha-D-Man-(1-&gt;3)-[alpha-D-Man-(1-&gt;2)-alpha-D-Man-(1-&gt;6)]-alpha-D-Man-(1-&gt;6)]-beta-D-Man-(1-&gt;4)-beta-D-GlcNAc-(1-&gt;4)-alpha-D-GlcNAc-diphospho-di-trans,poly-cis-dolichol + a di-trans,poly-cis-dolichyl phosphate + H(+)</text>
        <dbReference type="Rhea" id="RHEA:29543"/>
        <dbReference type="Rhea" id="RHEA-COMP:19498"/>
        <dbReference type="Rhea" id="RHEA-COMP:19502"/>
        <dbReference type="Rhea" id="RHEA-COMP:19512"/>
        <dbReference type="Rhea" id="RHEA-COMP:19522"/>
        <dbReference type="ChEBI" id="CHEBI:15378"/>
        <dbReference type="ChEBI" id="CHEBI:57525"/>
        <dbReference type="ChEBI" id="CHEBI:57683"/>
        <dbReference type="ChEBI" id="CHEBI:132522"/>
        <dbReference type="ChEBI" id="CHEBI:132523"/>
        <dbReference type="EC" id="2.4.1.256"/>
    </reaction>
    <physiologicalReaction direction="left-to-right" evidence="13">
        <dbReference type="Rhea" id="RHEA:29544"/>
    </physiologicalReaction>
</comment>
<comment type="pathway">
    <text evidence="2">Protein modification; protein glycosylation.</text>
</comment>
<evidence type="ECO:0000313" key="16">
    <source>
        <dbReference type="Proteomes" id="UP000030161"/>
    </source>
</evidence>
<dbReference type="Proteomes" id="UP000030161">
    <property type="component" value="Unassembled WGS sequence"/>
</dbReference>
<accession>A0AB34PUX0</accession>
<dbReference type="PANTHER" id="PTHR12989">
    <property type="entry name" value="ALPHA-1,2-GLUCOSYLTRANSFERASE ALG10"/>
    <property type="match status" value="1"/>
</dbReference>
<keyword evidence="11 14" id="KW-0472">Membrane</keyword>
<feature type="transmembrane region" description="Helical" evidence="14">
    <location>
        <begin position="198"/>
        <end position="216"/>
    </location>
</feature>
<comment type="function">
    <text evidence="12">Dol-P-Glc:Glc(2)Man(9)GlcNAc(2)-PP-Dol alpha-1,2-glucosyltransferase that operates in the biosynthetic pathway of dolichol-linked oligosaccharides, the glycan precursors employed in protein asparagine (N)-glycosylation. The assembly of dolichol-linked oligosaccharides begins on the cytosolic side of the endoplasmic reticulum membrane and finishes in its lumen. The sequential addition of sugars to dolichol pyrophosphate produces dolichol-linked oligosaccharides containing fourteen sugars, including two GlcNAcs, nine mannoses and three glucoses. Once assembled, the oligosaccharide is transferred from the lipid to nascent proteins by oligosaccharyltransferases. In the lumen of the endoplasmic reticulum, adds the third and last glucose residue from dolichyl phosphate glucose (Dol-P-Glc) onto the lipid-linked oligosaccharide intermediate Glc(2)Man(9)GlcNAc(2)-PP-Dol to produce Glc(3)Man(9)GlcNAc(2)-PP-Dol.</text>
</comment>
<feature type="transmembrane region" description="Helical" evidence="14">
    <location>
        <begin position="356"/>
        <end position="377"/>
    </location>
</feature>
<keyword evidence="8 14" id="KW-0812">Transmembrane</keyword>
<feature type="transmembrane region" description="Helical" evidence="14">
    <location>
        <begin position="237"/>
        <end position="257"/>
    </location>
</feature>
<feature type="transmembrane region" description="Helical" evidence="14">
    <location>
        <begin position="384"/>
        <end position="404"/>
    </location>
</feature>
<evidence type="ECO:0000256" key="6">
    <source>
        <dbReference type="ARBA" id="ARBA00022676"/>
    </source>
</evidence>
<protein>
    <recommendedName>
        <fullName evidence="5 14">Dol-P-Glc:Glc(2)Man(9)GlcNAc(2)-PP-Dol alpha-1,2-glucosyltransferase</fullName>
        <ecNumber evidence="4 14">2.4.1.256</ecNumber>
    </recommendedName>
</protein>
<evidence type="ECO:0000256" key="12">
    <source>
        <dbReference type="ARBA" id="ARBA00044727"/>
    </source>
</evidence>
<feature type="transmembrane region" description="Helical" evidence="14">
    <location>
        <begin position="12"/>
        <end position="32"/>
    </location>
</feature>
<sequence>MPLIIPSNDIYISIISKYVAIVIFLIFVIIMFNNITHHLTQPYIDEIFHLRQCQTYCQYNFHHWDNKITTPPGLYILGFIYSEGIKILTRSSSTGGGGGGGHLTCFNDNVLRSINLIGGVVILPRILQQFHNGWSKNSKNQFFWSINIISQPLLFTYYFLFYTDVSSTILIILSLGLINYKLLQYPMLSALVGFMSLWFRQTNIIWIAFIASIFIDRQIKIKTGVIDRIRQFIMKSLTNWNKLLGYIVNIILFVIFLKLNGGITLGDNDNHQIELHIVQVFYCFTFITFFTIPNWLNKSTIKKYYNFIINHIILNLIIGLIIWYIMENFTIVHPFLLADNRHYAFYIYKRLLSQSYLKPLILMAYHFSSFQIISSLIKGGQLSFIGIFSYLIAVGLTLIPSPLFEPRYYITPLIIFNLYINHPHNLLEFIWLNSINLITSYIFLHKGIIW</sequence>
<keyword evidence="9" id="KW-0256">Endoplasmic reticulum</keyword>
<evidence type="ECO:0000256" key="14">
    <source>
        <dbReference type="PIRNR" id="PIRNR028810"/>
    </source>
</evidence>
<comment type="caution">
    <text evidence="14">Lacks conserved residue(s) required for the propagation of feature annotation.</text>
</comment>
<feature type="transmembrane region" description="Helical" evidence="14">
    <location>
        <begin position="308"/>
        <end position="326"/>
    </location>
</feature>
<evidence type="ECO:0000256" key="11">
    <source>
        <dbReference type="ARBA" id="ARBA00023136"/>
    </source>
</evidence>
<evidence type="ECO:0000256" key="1">
    <source>
        <dbReference type="ARBA" id="ARBA00004477"/>
    </source>
</evidence>
<comment type="subcellular location">
    <subcellularLocation>
        <location evidence="1">Endoplasmic reticulum membrane</location>
        <topology evidence="1">Multi-pass membrane protein</topology>
    </subcellularLocation>
</comment>
<comment type="similarity">
    <text evidence="3 14">Belongs to the ALG10 glucosyltransferase family.</text>
</comment>
<dbReference type="PIRSF" id="PIRSF028810">
    <property type="entry name" value="Alpha1_2_glucosyltferase_Alg10"/>
    <property type="match status" value="1"/>
</dbReference>
<gene>
    <name evidence="15" type="ORF">MG3_03010</name>
</gene>